<proteinExistence type="predicted"/>
<name>A0ABU6YLW9_9FABA</name>
<gene>
    <name evidence="2" type="ORF">PIB30_073248</name>
</gene>
<keyword evidence="3" id="KW-1185">Reference proteome</keyword>
<reference evidence="2 3" key="1">
    <citation type="journal article" date="2023" name="Plants (Basel)">
        <title>Bridging the Gap: Combining Genomics and Transcriptomics Approaches to Understand Stylosanthes scabra, an Orphan Legume from the Brazilian Caatinga.</title>
        <authorList>
            <person name="Ferreira-Neto J.R.C."/>
            <person name="da Silva M.D."/>
            <person name="Binneck E."/>
            <person name="de Melo N.F."/>
            <person name="da Silva R.H."/>
            <person name="de Melo A.L.T.M."/>
            <person name="Pandolfi V."/>
            <person name="Bustamante F.O."/>
            <person name="Brasileiro-Vidal A.C."/>
            <person name="Benko-Iseppon A.M."/>
        </authorList>
    </citation>
    <scope>NUCLEOTIDE SEQUENCE [LARGE SCALE GENOMIC DNA]</scope>
    <source>
        <tissue evidence="2">Leaves</tissue>
    </source>
</reference>
<feature type="region of interest" description="Disordered" evidence="1">
    <location>
        <begin position="52"/>
        <end position="71"/>
    </location>
</feature>
<evidence type="ECO:0000256" key="1">
    <source>
        <dbReference type="SAM" id="MobiDB-lite"/>
    </source>
</evidence>
<sequence>PPAQMINQQKLDQTTIQSTTLPSVVGELVVAANHAEGDDVVAIIEKVKVLPADGDGEAGNHAKGSQSGAVA</sequence>
<protein>
    <submittedName>
        <fullName evidence="2">Uncharacterized protein</fullName>
    </submittedName>
</protein>
<organism evidence="2 3">
    <name type="scientific">Stylosanthes scabra</name>
    <dbReference type="NCBI Taxonomy" id="79078"/>
    <lineage>
        <taxon>Eukaryota</taxon>
        <taxon>Viridiplantae</taxon>
        <taxon>Streptophyta</taxon>
        <taxon>Embryophyta</taxon>
        <taxon>Tracheophyta</taxon>
        <taxon>Spermatophyta</taxon>
        <taxon>Magnoliopsida</taxon>
        <taxon>eudicotyledons</taxon>
        <taxon>Gunneridae</taxon>
        <taxon>Pentapetalae</taxon>
        <taxon>rosids</taxon>
        <taxon>fabids</taxon>
        <taxon>Fabales</taxon>
        <taxon>Fabaceae</taxon>
        <taxon>Papilionoideae</taxon>
        <taxon>50 kb inversion clade</taxon>
        <taxon>dalbergioids sensu lato</taxon>
        <taxon>Dalbergieae</taxon>
        <taxon>Pterocarpus clade</taxon>
        <taxon>Stylosanthes</taxon>
    </lineage>
</organism>
<accession>A0ABU6YLW9</accession>
<comment type="caution">
    <text evidence="2">The sequence shown here is derived from an EMBL/GenBank/DDBJ whole genome shotgun (WGS) entry which is preliminary data.</text>
</comment>
<dbReference type="Proteomes" id="UP001341840">
    <property type="component" value="Unassembled WGS sequence"/>
</dbReference>
<feature type="non-terminal residue" evidence="2">
    <location>
        <position position="1"/>
    </location>
</feature>
<evidence type="ECO:0000313" key="2">
    <source>
        <dbReference type="EMBL" id="MED6211392.1"/>
    </source>
</evidence>
<dbReference type="EMBL" id="JASCZI010242540">
    <property type="protein sequence ID" value="MED6211392.1"/>
    <property type="molecule type" value="Genomic_DNA"/>
</dbReference>
<evidence type="ECO:0000313" key="3">
    <source>
        <dbReference type="Proteomes" id="UP001341840"/>
    </source>
</evidence>